<comment type="caution">
    <text evidence="2">The sequence shown here is derived from an EMBL/GenBank/DDBJ whole genome shotgun (WGS) entry which is preliminary data.</text>
</comment>
<dbReference type="RefSeq" id="WP_135836397.1">
    <property type="nucleotide sequence ID" value="NZ_SRPE01000010.1"/>
</dbReference>
<dbReference type="AlphaFoldDB" id="A0A4Z1B9V1"/>
<name>A0A4Z1B9V1_9FLAO</name>
<protein>
    <submittedName>
        <fullName evidence="2">Alpha/beta hydrolase</fullName>
    </submittedName>
</protein>
<organism evidence="2 3">
    <name type="scientific">Empedobacter tilapiae</name>
    <dbReference type="NCBI Taxonomy" id="2491114"/>
    <lineage>
        <taxon>Bacteria</taxon>
        <taxon>Pseudomonadati</taxon>
        <taxon>Bacteroidota</taxon>
        <taxon>Flavobacteriia</taxon>
        <taxon>Flavobacteriales</taxon>
        <taxon>Weeksellaceae</taxon>
        <taxon>Empedobacter</taxon>
    </lineage>
</organism>
<dbReference type="SUPFAM" id="SSF53474">
    <property type="entry name" value="alpha/beta-Hydrolases"/>
    <property type="match status" value="1"/>
</dbReference>
<dbReference type="InterPro" id="IPR050261">
    <property type="entry name" value="FrsA_esterase"/>
</dbReference>
<accession>A0A4Z1B9V1</accession>
<reference evidence="2 3" key="1">
    <citation type="submission" date="2019-03" db="EMBL/GenBank/DDBJ databases">
        <title>Empedobacter tilapiae sp. nov., isolated from an intestine of Nile tilapia Oreochromis niloticus.</title>
        <authorList>
            <person name="Kim Y.-O."/>
            <person name="Yoon J.-H."/>
        </authorList>
    </citation>
    <scope>NUCLEOTIDE SEQUENCE [LARGE SCALE GENOMIC DNA]</scope>
    <source>
        <strain evidence="2 3">MRS2</strain>
    </source>
</reference>
<proteinExistence type="predicted"/>
<dbReference type="PANTHER" id="PTHR22946">
    <property type="entry name" value="DIENELACTONE HYDROLASE DOMAIN-CONTAINING PROTEIN-RELATED"/>
    <property type="match status" value="1"/>
</dbReference>
<dbReference type="GO" id="GO:0006508">
    <property type="term" value="P:proteolysis"/>
    <property type="evidence" value="ECO:0007669"/>
    <property type="project" value="InterPro"/>
</dbReference>
<dbReference type="InterPro" id="IPR001375">
    <property type="entry name" value="Peptidase_S9_cat"/>
</dbReference>
<evidence type="ECO:0000259" key="1">
    <source>
        <dbReference type="Pfam" id="PF00326"/>
    </source>
</evidence>
<evidence type="ECO:0000313" key="3">
    <source>
        <dbReference type="Proteomes" id="UP000297998"/>
    </source>
</evidence>
<dbReference type="Gene3D" id="3.40.50.1820">
    <property type="entry name" value="alpha/beta hydrolase"/>
    <property type="match status" value="1"/>
</dbReference>
<dbReference type="GO" id="GO:0008236">
    <property type="term" value="F:serine-type peptidase activity"/>
    <property type="evidence" value="ECO:0007669"/>
    <property type="project" value="InterPro"/>
</dbReference>
<sequence>MNPNINKETNIIIDNPCTKPFLADCFYPDTENKYPLIVFAHGYKGYKDWGTFNLMAEEFAKAGFVFVKFNFSHNGTTLDNPTNFDDLMAFGNNNYTKEMSDYNAIIDFFYKHPKVDSTKIAIIGHSRGGGNTILQAYRDNRIKALITLAGIDNFSNRFPKKERLEEFKKNGVFYVENSRTKQQMPHYYQFYEDFIQHEKELNIQFAAQHLKKPYLIIHGTNDEAVKPNTADLLHEWSKNSELFLINEANHTFGGKEPWTKELLPEKLTIVIKKSIDFLKENL</sequence>
<keyword evidence="2" id="KW-0378">Hydrolase</keyword>
<dbReference type="OrthoDB" id="9808543at2"/>
<keyword evidence="3" id="KW-1185">Reference proteome</keyword>
<feature type="domain" description="Peptidase S9 prolyl oligopeptidase catalytic" evidence="1">
    <location>
        <begin position="90"/>
        <end position="254"/>
    </location>
</feature>
<dbReference type="EMBL" id="SRPE01000010">
    <property type="protein sequence ID" value="TGN24327.1"/>
    <property type="molecule type" value="Genomic_DNA"/>
</dbReference>
<dbReference type="InterPro" id="IPR029058">
    <property type="entry name" value="AB_hydrolase_fold"/>
</dbReference>
<dbReference type="Pfam" id="PF00326">
    <property type="entry name" value="Peptidase_S9"/>
    <property type="match status" value="1"/>
</dbReference>
<dbReference type="Proteomes" id="UP000297998">
    <property type="component" value="Unassembled WGS sequence"/>
</dbReference>
<evidence type="ECO:0000313" key="2">
    <source>
        <dbReference type="EMBL" id="TGN24327.1"/>
    </source>
</evidence>
<gene>
    <name evidence="2" type="ORF">E4J94_13885</name>
</gene>